<evidence type="ECO:0000313" key="2">
    <source>
        <dbReference type="Proteomes" id="UP000700596"/>
    </source>
</evidence>
<comment type="caution">
    <text evidence="1">The sequence shown here is derived from an EMBL/GenBank/DDBJ whole genome shotgun (WGS) entry which is preliminary data.</text>
</comment>
<organism evidence="1 2">
    <name type="scientific">Dendryphion nanum</name>
    <dbReference type="NCBI Taxonomy" id="256645"/>
    <lineage>
        <taxon>Eukaryota</taxon>
        <taxon>Fungi</taxon>
        <taxon>Dikarya</taxon>
        <taxon>Ascomycota</taxon>
        <taxon>Pezizomycotina</taxon>
        <taxon>Dothideomycetes</taxon>
        <taxon>Pleosporomycetidae</taxon>
        <taxon>Pleosporales</taxon>
        <taxon>Torulaceae</taxon>
        <taxon>Dendryphion</taxon>
    </lineage>
</organism>
<dbReference type="InterPro" id="IPR025363">
    <property type="entry name" value="DUF4267"/>
</dbReference>
<accession>A0A9P9D1I6</accession>
<dbReference type="Proteomes" id="UP000700596">
    <property type="component" value="Unassembled WGS sequence"/>
</dbReference>
<dbReference type="AlphaFoldDB" id="A0A9P9D1I6"/>
<evidence type="ECO:0000313" key="1">
    <source>
        <dbReference type="EMBL" id="KAH7110904.1"/>
    </source>
</evidence>
<protein>
    <submittedName>
        <fullName evidence="1">Uncharacterized protein</fullName>
    </submittedName>
</protein>
<name>A0A9P9D1I6_9PLEO</name>
<dbReference type="OrthoDB" id="2989864at2759"/>
<gene>
    <name evidence="1" type="ORF">B0J11DRAFT_544181</name>
</gene>
<keyword evidence="2" id="KW-1185">Reference proteome</keyword>
<proteinExistence type="predicted"/>
<dbReference type="Pfam" id="PF14087">
    <property type="entry name" value="DUF4267"/>
    <property type="match status" value="1"/>
</dbReference>
<sequence length="131" mass="13783">MFEQFALRHLPPLLLATTITLGGTMPFTYGPEAALLKFGFPKSVAISKCAWPVIKVGSARVTTIGLAIWGMYIGGHLEAIDIVLSAMGWMALIDGIVCSKDGVAGSATFRVSSTGAVAIWGLLGMTSGKYF</sequence>
<reference evidence="1" key="1">
    <citation type="journal article" date="2021" name="Nat. Commun.">
        <title>Genetic determinants of endophytism in the Arabidopsis root mycobiome.</title>
        <authorList>
            <person name="Mesny F."/>
            <person name="Miyauchi S."/>
            <person name="Thiergart T."/>
            <person name="Pickel B."/>
            <person name="Atanasova L."/>
            <person name="Karlsson M."/>
            <person name="Huettel B."/>
            <person name="Barry K.W."/>
            <person name="Haridas S."/>
            <person name="Chen C."/>
            <person name="Bauer D."/>
            <person name="Andreopoulos W."/>
            <person name="Pangilinan J."/>
            <person name="LaButti K."/>
            <person name="Riley R."/>
            <person name="Lipzen A."/>
            <person name="Clum A."/>
            <person name="Drula E."/>
            <person name="Henrissat B."/>
            <person name="Kohler A."/>
            <person name="Grigoriev I.V."/>
            <person name="Martin F.M."/>
            <person name="Hacquard S."/>
        </authorList>
    </citation>
    <scope>NUCLEOTIDE SEQUENCE</scope>
    <source>
        <strain evidence="1">MPI-CAGE-CH-0243</strain>
    </source>
</reference>
<dbReference type="EMBL" id="JAGMWT010000026">
    <property type="protein sequence ID" value="KAH7110904.1"/>
    <property type="molecule type" value="Genomic_DNA"/>
</dbReference>